<dbReference type="Proteomes" id="UP000005237">
    <property type="component" value="Unassembled WGS sequence"/>
</dbReference>
<reference evidence="1" key="2">
    <citation type="submission" date="2022-06" db="UniProtKB">
        <authorList>
            <consortium name="EnsemblMetazoa"/>
        </authorList>
    </citation>
    <scope>IDENTIFICATION</scope>
    <source>
        <strain evidence="1">DF5081</strain>
    </source>
</reference>
<name>A0A8R1EX02_CAEJA</name>
<protein>
    <submittedName>
        <fullName evidence="1">Uncharacterized protein</fullName>
    </submittedName>
</protein>
<sequence>MRSEIFRGKIGDSQSLWAAAETTVIIFGKFNNKTSMHYLFTNKIDLRRFDVPQIFTLLQYSLRDHSEKLRKIGAS</sequence>
<dbReference type="EnsemblMetazoa" id="CJA43037.1">
    <property type="protein sequence ID" value="CJA43037.1"/>
    <property type="gene ID" value="WBGene00218885"/>
</dbReference>
<reference evidence="2" key="1">
    <citation type="submission" date="2010-08" db="EMBL/GenBank/DDBJ databases">
        <authorList>
            <consortium name="Caenorhabditis japonica Sequencing Consortium"/>
            <person name="Wilson R.K."/>
        </authorList>
    </citation>
    <scope>NUCLEOTIDE SEQUENCE [LARGE SCALE GENOMIC DNA]</scope>
    <source>
        <strain evidence="2">DF5081</strain>
    </source>
</reference>
<proteinExistence type="predicted"/>
<dbReference type="AlphaFoldDB" id="A0A8R1EX02"/>
<evidence type="ECO:0000313" key="2">
    <source>
        <dbReference type="Proteomes" id="UP000005237"/>
    </source>
</evidence>
<accession>A0A8R1EX02</accession>
<keyword evidence="2" id="KW-1185">Reference proteome</keyword>
<organism evidence="1 2">
    <name type="scientific">Caenorhabditis japonica</name>
    <dbReference type="NCBI Taxonomy" id="281687"/>
    <lineage>
        <taxon>Eukaryota</taxon>
        <taxon>Metazoa</taxon>
        <taxon>Ecdysozoa</taxon>
        <taxon>Nematoda</taxon>
        <taxon>Chromadorea</taxon>
        <taxon>Rhabditida</taxon>
        <taxon>Rhabditina</taxon>
        <taxon>Rhabditomorpha</taxon>
        <taxon>Rhabditoidea</taxon>
        <taxon>Rhabditidae</taxon>
        <taxon>Peloderinae</taxon>
        <taxon>Caenorhabditis</taxon>
    </lineage>
</organism>
<evidence type="ECO:0000313" key="1">
    <source>
        <dbReference type="EnsemblMetazoa" id="CJA43037.1"/>
    </source>
</evidence>